<keyword evidence="2" id="KW-1185">Reference proteome</keyword>
<proteinExistence type="predicted"/>
<evidence type="ECO:0000313" key="1">
    <source>
        <dbReference type="EMBL" id="KFI47000.1"/>
    </source>
</evidence>
<comment type="caution">
    <text evidence="1">The sequence shown here is derived from an EMBL/GenBank/DDBJ whole genome shotgun (WGS) entry which is preliminary data.</text>
</comment>
<dbReference type="EMBL" id="JGYP01000001">
    <property type="protein sequence ID" value="KFI47000.1"/>
    <property type="molecule type" value="Genomic_DNA"/>
</dbReference>
<dbReference type="AlphaFoldDB" id="A0A086ZKF0"/>
<name>A0A086ZKF0_9BIFI</name>
<accession>A0A086ZKF0</accession>
<protein>
    <submittedName>
        <fullName evidence="1">Uncharacterized protein</fullName>
    </submittedName>
</protein>
<sequence length="195" mass="22041">MLDVARRFSLPQRLIPIEDAWIWGWGNTDRYGVYLHPNDQGRRMIAWHVTSTLSSQNGSMSRQWVNTINNANFTSQTRFLFSNEPIEWNAQAAAQQSIDIPTHHSVCLCKSAAFEQADLPDAQTVAHCGTHREGDLVTHIEQQVNISDDFNLNPKKKPARISLSNTTDNPLTIRRGERISLTTGLMPFTTIRNGL</sequence>
<organism evidence="1 2">
    <name type="scientific">Bifidobacterium bohemicum DSM 22767</name>
    <dbReference type="NCBI Taxonomy" id="1437606"/>
    <lineage>
        <taxon>Bacteria</taxon>
        <taxon>Bacillati</taxon>
        <taxon>Actinomycetota</taxon>
        <taxon>Actinomycetes</taxon>
        <taxon>Bifidobacteriales</taxon>
        <taxon>Bifidobacteriaceae</taxon>
        <taxon>Bifidobacterium</taxon>
    </lineage>
</organism>
<evidence type="ECO:0000313" key="2">
    <source>
        <dbReference type="Proteomes" id="UP000029096"/>
    </source>
</evidence>
<reference evidence="1 2" key="1">
    <citation type="submission" date="2014-03" db="EMBL/GenBank/DDBJ databases">
        <title>Genomics of Bifidobacteria.</title>
        <authorList>
            <person name="Ventura M."/>
            <person name="Milani C."/>
            <person name="Lugli G.A."/>
        </authorList>
    </citation>
    <scope>NUCLEOTIDE SEQUENCE [LARGE SCALE GENOMIC DNA]</scope>
    <source>
        <strain evidence="1 2">DSM 22767</strain>
    </source>
</reference>
<dbReference type="Proteomes" id="UP000029096">
    <property type="component" value="Unassembled WGS sequence"/>
</dbReference>
<dbReference type="RefSeq" id="WP_033520537.1">
    <property type="nucleotide sequence ID" value="NZ_JGYP01000001.1"/>
</dbReference>
<gene>
    <name evidence="1" type="ORF">BBOH_0475</name>
</gene>